<dbReference type="Gene3D" id="3.40.1280.10">
    <property type="match status" value="1"/>
</dbReference>
<dbReference type="FunFam" id="3.40.1280.10:FF:000008">
    <property type="entry name" value="Group 3 RNA methyltransferase TrmH"/>
    <property type="match status" value="1"/>
</dbReference>
<proteinExistence type="inferred from homology"/>
<sequence>MGNSNQYIYGRKPVEELLQHSPEKVEKVYLRKNLHGSVTGSITELCSKNRIPVTDVPGKKLFEMVGSVNDQGVVAAISSAEYVEFEAWLDALQPHSDTAVLILDEIEDPHNFGAILRTAAATGIEAVIVPKHRQAPVNATVFKTSAGTAGRIPIVRAVNLNRAILDLKDKSFWVAGLDQQSETSIWNQTFDVPMAFVIGNEGKGMRQKTGEHCDFLLSVPMHNNVESLNASVSAAIVCYEWLRQKNTQTS</sequence>
<keyword evidence="2 5" id="KW-0489">Methyltransferase</keyword>
<dbReference type="GO" id="GO:0008173">
    <property type="term" value="F:RNA methyltransferase activity"/>
    <property type="evidence" value="ECO:0007669"/>
    <property type="project" value="InterPro"/>
</dbReference>
<dbReference type="Gene3D" id="3.30.1330.30">
    <property type="match status" value="1"/>
</dbReference>
<dbReference type="GO" id="GO:0006396">
    <property type="term" value="P:RNA processing"/>
    <property type="evidence" value="ECO:0007669"/>
    <property type="project" value="InterPro"/>
</dbReference>
<dbReference type="AlphaFoldDB" id="A0A316TSE5"/>
<evidence type="ECO:0000256" key="3">
    <source>
        <dbReference type="ARBA" id="ARBA00022679"/>
    </source>
</evidence>
<dbReference type="EMBL" id="QGGB01000011">
    <property type="protein sequence ID" value="PWN05142.1"/>
    <property type="molecule type" value="Genomic_DNA"/>
</dbReference>
<dbReference type="InterPro" id="IPR029028">
    <property type="entry name" value="Alpha/beta_knot_MTases"/>
</dbReference>
<evidence type="ECO:0000313" key="5">
    <source>
        <dbReference type="EMBL" id="PWN05142.1"/>
    </source>
</evidence>
<dbReference type="RefSeq" id="WP_109648050.1">
    <property type="nucleotide sequence ID" value="NZ_QGGB01000011.1"/>
</dbReference>
<evidence type="ECO:0000313" key="6">
    <source>
        <dbReference type="Proteomes" id="UP000245533"/>
    </source>
</evidence>
<dbReference type="CDD" id="cd18103">
    <property type="entry name" value="SpoU-like_RlmB"/>
    <property type="match status" value="1"/>
</dbReference>
<dbReference type="InterPro" id="IPR013123">
    <property type="entry name" value="SpoU_subst-bd"/>
</dbReference>
<gene>
    <name evidence="5" type="ORF">DDZ15_15555</name>
</gene>
<protein>
    <submittedName>
        <fullName evidence="5">23S rRNA (Guanosine(2251)-2'-O)-methyltransferase RlmB</fullName>
    </submittedName>
</protein>
<dbReference type="NCBIfam" id="TIGR00186">
    <property type="entry name" value="rRNA_methyl_3"/>
    <property type="match status" value="1"/>
</dbReference>
<dbReference type="PANTHER" id="PTHR46429">
    <property type="entry name" value="23S RRNA (GUANOSINE-2'-O-)-METHYLTRANSFERASE RLMB"/>
    <property type="match status" value="1"/>
</dbReference>
<dbReference type="InterPro" id="IPR004441">
    <property type="entry name" value="rRNA_MeTrfase_TrmH"/>
</dbReference>
<comment type="similarity">
    <text evidence="1">Belongs to the class IV-like SAM-binding methyltransferase superfamily. RNA methyltransferase TrmH family.</text>
</comment>
<dbReference type="Pfam" id="PF08032">
    <property type="entry name" value="SpoU_sub_bind"/>
    <property type="match status" value="1"/>
</dbReference>
<dbReference type="SUPFAM" id="SSF55315">
    <property type="entry name" value="L30e-like"/>
    <property type="match status" value="1"/>
</dbReference>
<dbReference type="SUPFAM" id="SSF75217">
    <property type="entry name" value="alpha/beta knot"/>
    <property type="match status" value="1"/>
</dbReference>
<dbReference type="SMART" id="SM00967">
    <property type="entry name" value="SpoU_sub_bind"/>
    <property type="match status" value="1"/>
</dbReference>
<dbReference type="GO" id="GO:0005829">
    <property type="term" value="C:cytosol"/>
    <property type="evidence" value="ECO:0007669"/>
    <property type="project" value="TreeGrafter"/>
</dbReference>
<keyword evidence="6" id="KW-1185">Reference proteome</keyword>
<dbReference type="GO" id="GO:0003723">
    <property type="term" value="F:RNA binding"/>
    <property type="evidence" value="ECO:0007669"/>
    <property type="project" value="InterPro"/>
</dbReference>
<dbReference type="GO" id="GO:0032259">
    <property type="term" value="P:methylation"/>
    <property type="evidence" value="ECO:0007669"/>
    <property type="project" value="UniProtKB-KW"/>
</dbReference>
<feature type="domain" description="RNA 2-O ribose methyltransferase substrate binding" evidence="4">
    <location>
        <begin position="7"/>
        <end position="83"/>
    </location>
</feature>
<dbReference type="PANTHER" id="PTHR46429:SF1">
    <property type="entry name" value="23S RRNA (GUANOSINE-2'-O-)-METHYLTRANSFERASE RLMB"/>
    <property type="match status" value="1"/>
</dbReference>
<dbReference type="OrthoDB" id="9794400at2"/>
<comment type="caution">
    <text evidence="5">The sequence shown here is derived from an EMBL/GenBank/DDBJ whole genome shotgun (WGS) entry which is preliminary data.</text>
</comment>
<evidence type="ECO:0000256" key="2">
    <source>
        <dbReference type="ARBA" id="ARBA00022603"/>
    </source>
</evidence>
<dbReference type="InterPro" id="IPR029064">
    <property type="entry name" value="Ribosomal_eL30-like_sf"/>
</dbReference>
<reference evidence="5 6" key="1">
    <citation type="submission" date="2018-05" db="EMBL/GenBank/DDBJ databases">
        <title>Rhodohalobacter halophilus gen. nov., sp. nov., a moderately halophilic member of the family Balneolaceae.</title>
        <authorList>
            <person name="Liu Z.-W."/>
        </authorList>
    </citation>
    <scope>NUCLEOTIDE SEQUENCE [LARGE SCALE GENOMIC DNA]</scope>
    <source>
        <strain evidence="5 6">8A47</strain>
    </source>
</reference>
<keyword evidence="3 5" id="KW-0808">Transferase</keyword>
<organism evidence="5 6">
    <name type="scientific">Rhodohalobacter mucosus</name>
    <dbReference type="NCBI Taxonomy" id="2079485"/>
    <lineage>
        <taxon>Bacteria</taxon>
        <taxon>Pseudomonadati</taxon>
        <taxon>Balneolota</taxon>
        <taxon>Balneolia</taxon>
        <taxon>Balneolales</taxon>
        <taxon>Balneolaceae</taxon>
        <taxon>Rhodohalobacter</taxon>
    </lineage>
</organism>
<dbReference type="Pfam" id="PF00588">
    <property type="entry name" value="SpoU_methylase"/>
    <property type="match status" value="1"/>
</dbReference>
<dbReference type="InterPro" id="IPR029026">
    <property type="entry name" value="tRNA_m1G_MTases_N"/>
</dbReference>
<name>A0A316TSE5_9BACT</name>
<evidence type="ECO:0000259" key="4">
    <source>
        <dbReference type="SMART" id="SM00967"/>
    </source>
</evidence>
<evidence type="ECO:0000256" key="1">
    <source>
        <dbReference type="ARBA" id="ARBA00007228"/>
    </source>
</evidence>
<dbReference type="InterPro" id="IPR001537">
    <property type="entry name" value="SpoU_MeTrfase"/>
</dbReference>
<accession>A0A316TSE5</accession>
<dbReference type="Proteomes" id="UP000245533">
    <property type="component" value="Unassembled WGS sequence"/>
</dbReference>